<dbReference type="Proteomes" id="UP000008363">
    <property type="component" value="Unassembled WGS sequence"/>
</dbReference>
<dbReference type="GO" id="GO:0016787">
    <property type="term" value="F:hydrolase activity"/>
    <property type="evidence" value="ECO:0007669"/>
    <property type="project" value="UniProtKB-KW"/>
</dbReference>
<dbReference type="Pfam" id="PF00561">
    <property type="entry name" value="Abhydrolase_1"/>
    <property type="match status" value="1"/>
</dbReference>
<name>K6VYZ6_9ACTN</name>
<dbReference type="EMBL" id="BAHC01000164">
    <property type="protein sequence ID" value="GAB92135.1"/>
    <property type="molecule type" value="Genomic_DNA"/>
</dbReference>
<evidence type="ECO:0000313" key="2">
    <source>
        <dbReference type="EMBL" id="GAB92135.1"/>
    </source>
</evidence>
<protein>
    <submittedName>
        <fullName evidence="2">Putative hydrolase</fullName>
    </submittedName>
</protein>
<dbReference type="InterPro" id="IPR000073">
    <property type="entry name" value="AB_hydrolase_1"/>
</dbReference>
<gene>
    <name evidence="2" type="ORF">GORHZ_164_00280</name>
</gene>
<dbReference type="eggNOG" id="COG0596">
    <property type="taxonomic scope" value="Bacteria"/>
</dbReference>
<evidence type="ECO:0000313" key="3">
    <source>
        <dbReference type="Proteomes" id="UP000008363"/>
    </source>
</evidence>
<dbReference type="InterPro" id="IPR050471">
    <property type="entry name" value="AB_hydrolase"/>
</dbReference>
<dbReference type="InterPro" id="IPR029058">
    <property type="entry name" value="AB_hydrolase_fold"/>
</dbReference>
<proteinExistence type="predicted"/>
<dbReference type="PANTHER" id="PTHR43433:SF5">
    <property type="entry name" value="AB HYDROLASE-1 DOMAIN-CONTAINING PROTEIN"/>
    <property type="match status" value="1"/>
</dbReference>
<dbReference type="Gene3D" id="3.40.50.1820">
    <property type="entry name" value="alpha/beta hydrolase"/>
    <property type="match status" value="1"/>
</dbReference>
<reference evidence="2 3" key="1">
    <citation type="submission" date="2012-08" db="EMBL/GenBank/DDBJ databases">
        <title>Whole genome shotgun sequence of Gordonia rhizosphera NBRC 16068.</title>
        <authorList>
            <person name="Takarada H."/>
            <person name="Isaki S."/>
            <person name="Hosoyama A."/>
            <person name="Tsuchikane K."/>
            <person name="Katsumata H."/>
            <person name="Baba S."/>
            <person name="Ohji S."/>
            <person name="Yamazaki S."/>
            <person name="Fujita N."/>
        </authorList>
    </citation>
    <scope>NUCLEOTIDE SEQUENCE [LARGE SCALE GENOMIC DNA]</scope>
    <source>
        <strain evidence="2 3">NBRC 16068</strain>
    </source>
</reference>
<dbReference type="AlphaFoldDB" id="K6VYZ6"/>
<dbReference type="PRINTS" id="PR00111">
    <property type="entry name" value="ABHYDROLASE"/>
</dbReference>
<evidence type="ECO:0000259" key="1">
    <source>
        <dbReference type="Pfam" id="PF00561"/>
    </source>
</evidence>
<comment type="caution">
    <text evidence="2">The sequence shown here is derived from an EMBL/GenBank/DDBJ whole genome shotgun (WGS) entry which is preliminary data.</text>
</comment>
<dbReference type="STRING" id="1108045.GORHZ_164_00280"/>
<accession>K6VYZ6</accession>
<keyword evidence="3" id="KW-1185">Reference proteome</keyword>
<feature type="domain" description="AB hydrolase-1" evidence="1">
    <location>
        <begin position="59"/>
        <end position="190"/>
    </location>
</feature>
<sequence>MSRLLPILVAALSAAGGATALRYRRDIADARARVEAMDRRAVTTRFGAVEYTEYGSGYPILVSHGIFHGCDGGLLSVRDTVRGRRIIAPSRFGYLGSDIPDDPSVAGQADAFAELLDTLGLTAVDVIGISAGTSAAVQFALRHPDRVRHLIISSGNFPGSGTAQAPPAWAKAFYSDPPLWALKTFARPAFARMMGVPEGFPRGDDDGRMLAQLLDTIFPVRLRAAGAVFDAYVANPEINTYPLEEPASRR</sequence>
<dbReference type="SUPFAM" id="SSF53474">
    <property type="entry name" value="alpha/beta-Hydrolases"/>
    <property type="match status" value="1"/>
</dbReference>
<dbReference type="RefSeq" id="WP_006336235.1">
    <property type="nucleotide sequence ID" value="NZ_BAHC01000164.1"/>
</dbReference>
<organism evidence="2 3">
    <name type="scientific">Gordonia rhizosphera NBRC 16068</name>
    <dbReference type="NCBI Taxonomy" id="1108045"/>
    <lineage>
        <taxon>Bacteria</taxon>
        <taxon>Bacillati</taxon>
        <taxon>Actinomycetota</taxon>
        <taxon>Actinomycetes</taxon>
        <taxon>Mycobacteriales</taxon>
        <taxon>Gordoniaceae</taxon>
        <taxon>Gordonia</taxon>
    </lineage>
</organism>
<dbReference type="PANTHER" id="PTHR43433">
    <property type="entry name" value="HYDROLASE, ALPHA/BETA FOLD FAMILY PROTEIN"/>
    <property type="match status" value="1"/>
</dbReference>
<keyword evidence="2" id="KW-0378">Hydrolase</keyword>